<proteinExistence type="predicted"/>
<evidence type="ECO:0000256" key="1">
    <source>
        <dbReference type="ARBA" id="ARBA00022723"/>
    </source>
</evidence>
<keyword evidence="2" id="KW-0456">Lyase</keyword>
<dbReference type="InterPro" id="IPR036409">
    <property type="entry name" value="Aldolase_II/adducin_N_sf"/>
</dbReference>
<keyword evidence="1" id="KW-0479">Metal-binding</keyword>
<name>A0A8J8SGG2_9FIRM</name>
<dbReference type="InterPro" id="IPR050197">
    <property type="entry name" value="Aldolase_class_II_sugar_metab"/>
</dbReference>
<dbReference type="GO" id="GO:0005829">
    <property type="term" value="C:cytosol"/>
    <property type="evidence" value="ECO:0007669"/>
    <property type="project" value="TreeGrafter"/>
</dbReference>
<protein>
    <submittedName>
        <fullName evidence="4">Class II aldolase/adducin family protein</fullName>
    </submittedName>
</protein>
<dbReference type="SUPFAM" id="SSF53639">
    <property type="entry name" value="AraD/HMP-PK domain-like"/>
    <property type="match status" value="1"/>
</dbReference>
<dbReference type="SMART" id="SM01007">
    <property type="entry name" value="Aldolase_II"/>
    <property type="match status" value="1"/>
</dbReference>
<sequence>MDFKKLIIESGKQLIDSGFTIETWGNISVKDDETGLIYLTPSGMDYCNCVSEDVVVCNLDGTIVEGNRKPTIETELHLSVYRSRPEVKAVVHTHPVYSTVFSCMGEDIPLLIDEAAQALGATVKTANYALPGTKELAEACVHALGKDANACLLQSHGAVCVGETMDAAFKVANVLEVTAEIYYLIRSIGKPYIPLSDKNIEAMKLFVKHKYGQDK</sequence>
<evidence type="ECO:0000313" key="4">
    <source>
        <dbReference type="EMBL" id="QUI22571.1"/>
    </source>
</evidence>
<dbReference type="Gene3D" id="3.40.225.10">
    <property type="entry name" value="Class II aldolase/adducin N-terminal domain"/>
    <property type="match status" value="1"/>
</dbReference>
<dbReference type="Proteomes" id="UP000683246">
    <property type="component" value="Chromosome"/>
</dbReference>
<accession>A0A8J8SGG2</accession>
<gene>
    <name evidence="4" type="ORF">HZI73_09780</name>
</gene>
<dbReference type="InterPro" id="IPR001303">
    <property type="entry name" value="Aldolase_II/adducin_N"/>
</dbReference>
<dbReference type="PANTHER" id="PTHR22789">
    <property type="entry name" value="FUCULOSE PHOSPHATE ALDOLASE"/>
    <property type="match status" value="1"/>
</dbReference>
<evidence type="ECO:0000259" key="3">
    <source>
        <dbReference type="SMART" id="SM01007"/>
    </source>
</evidence>
<dbReference type="Pfam" id="PF00596">
    <property type="entry name" value="Aldolase_II"/>
    <property type="match status" value="1"/>
</dbReference>
<dbReference type="EMBL" id="CP058649">
    <property type="protein sequence ID" value="QUI22571.1"/>
    <property type="molecule type" value="Genomic_DNA"/>
</dbReference>
<dbReference type="GO" id="GO:0016832">
    <property type="term" value="F:aldehyde-lyase activity"/>
    <property type="evidence" value="ECO:0007669"/>
    <property type="project" value="TreeGrafter"/>
</dbReference>
<dbReference type="GO" id="GO:0046872">
    <property type="term" value="F:metal ion binding"/>
    <property type="evidence" value="ECO:0007669"/>
    <property type="project" value="UniProtKB-KW"/>
</dbReference>
<dbReference type="PANTHER" id="PTHR22789:SF0">
    <property type="entry name" value="3-OXO-TETRONATE 4-PHOSPHATE DECARBOXYLASE-RELATED"/>
    <property type="match status" value="1"/>
</dbReference>
<reference evidence="4" key="1">
    <citation type="submission" date="2020-07" db="EMBL/GenBank/DDBJ databases">
        <title>Vallitalea pronyensis genome.</title>
        <authorList>
            <person name="Postec A."/>
        </authorList>
    </citation>
    <scope>NUCLEOTIDE SEQUENCE</scope>
    <source>
        <strain evidence="4">FatNI3</strain>
    </source>
</reference>
<keyword evidence="5" id="KW-1185">Reference proteome</keyword>
<evidence type="ECO:0000256" key="2">
    <source>
        <dbReference type="ARBA" id="ARBA00023239"/>
    </source>
</evidence>
<evidence type="ECO:0000313" key="5">
    <source>
        <dbReference type="Proteomes" id="UP000683246"/>
    </source>
</evidence>
<feature type="domain" description="Class II aldolase/adducin N-terminal" evidence="3">
    <location>
        <begin position="5"/>
        <end position="183"/>
    </location>
</feature>
<dbReference type="AlphaFoldDB" id="A0A8J8SGG2"/>
<dbReference type="GO" id="GO:0019323">
    <property type="term" value="P:pentose catabolic process"/>
    <property type="evidence" value="ECO:0007669"/>
    <property type="project" value="TreeGrafter"/>
</dbReference>
<organism evidence="4 5">
    <name type="scientific">Vallitalea pronyensis</name>
    <dbReference type="NCBI Taxonomy" id="1348613"/>
    <lineage>
        <taxon>Bacteria</taxon>
        <taxon>Bacillati</taxon>
        <taxon>Bacillota</taxon>
        <taxon>Clostridia</taxon>
        <taxon>Lachnospirales</taxon>
        <taxon>Vallitaleaceae</taxon>
        <taxon>Vallitalea</taxon>
    </lineage>
</organism>
<dbReference type="KEGG" id="vpy:HZI73_09780"/>
<dbReference type="RefSeq" id="WP_212698061.1">
    <property type="nucleotide sequence ID" value="NZ_CP058649.1"/>
</dbReference>